<feature type="region of interest" description="Disordered" evidence="1">
    <location>
        <begin position="1"/>
        <end position="101"/>
    </location>
</feature>
<feature type="compositionally biased region" description="Pro residues" evidence="1">
    <location>
        <begin position="20"/>
        <end position="29"/>
    </location>
</feature>
<dbReference type="AlphaFoldDB" id="A0A182D581"/>
<organism evidence="2">
    <name type="scientific">Blastochloris viridis</name>
    <name type="common">Rhodopseudomonas viridis</name>
    <dbReference type="NCBI Taxonomy" id="1079"/>
    <lineage>
        <taxon>Bacteria</taxon>
        <taxon>Pseudomonadati</taxon>
        <taxon>Pseudomonadota</taxon>
        <taxon>Alphaproteobacteria</taxon>
        <taxon>Hyphomicrobiales</taxon>
        <taxon>Blastochloridaceae</taxon>
        <taxon>Blastochloris</taxon>
    </lineage>
</organism>
<evidence type="ECO:0000256" key="1">
    <source>
        <dbReference type="SAM" id="MobiDB-lite"/>
    </source>
</evidence>
<evidence type="ECO:0000313" key="2">
    <source>
        <dbReference type="EMBL" id="BAR99912.1"/>
    </source>
</evidence>
<accession>A0A182D581</accession>
<dbReference type="EMBL" id="AP014854">
    <property type="protein sequence ID" value="BAR99912.1"/>
    <property type="molecule type" value="Genomic_DNA"/>
</dbReference>
<protein>
    <submittedName>
        <fullName evidence="2">Uncharacterized protein</fullName>
    </submittedName>
</protein>
<feature type="compositionally biased region" description="Low complexity" evidence="1">
    <location>
        <begin position="30"/>
        <end position="43"/>
    </location>
</feature>
<proteinExistence type="predicted"/>
<gene>
    <name evidence="2" type="ORF">BV133_2319</name>
</gene>
<reference evidence="2" key="1">
    <citation type="journal article" date="2015" name="Genome Announc.">
        <title>Complete Genome Sequence of the Bacteriochlorophyll b-Producing Photosynthetic Bacterium Blastochloris viridis.</title>
        <authorList>
            <person name="Tsukatani Y."/>
            <person name="Hirose Y."/>
            <person name="Harada J."/>
            <person name="Misawa N."/>
            <person name="Mori K."/>
            <person name="Inoue K."/>
            <person name="Tamiaki H."/>
        </authorList>
    </citation>
    <scope>NUCLEOTIDE SEQUENCE [LARGE SCALE GENOMIC DNA]</scope>
    <source>
        <strain evidence="2">DSM 133</strain>
    </source>
</reference>
<sequence length="166" mass="17149">MRIPPLRAPEAEAASAAAPPAAPERPAPPAAEAEPARAIQQPTAPAPRPAAASRLDPFRAAWQKAWDPNWTSDLTAEKRAAAEAPSAAPEPNAPPVPAFSDPASSQILKAGVIGGMAYTLYADGSIEADLPEGLIRFASVQALREHVERAEAGPHASGEEDGANRS</sequence>
<name>A0A182D581_BLAVI</name>